<reference evidence="7 8" key="1">
    <citation type="submission" date="2024-06" db="EMBL/GenBank/DDBJ databases">
        <title>Genomic Encyclopedia of Type Strains, Phase IV (KMG-IV): sequencing the most valuable type-strain genomes for metagenomic binning, comparative biology and taxonomic classification.</title>
        <authorList>
            <person name="Goeker M."/>
        </authorList>
    </citation>
    <scope>NUCLEOTIDE SEQUENCE [LARGE SCALE GENOMIC DNA]</scope>
    <source>
        <strain evidence="7 8">DSM 19730</strain>
    </source>
</reference>
<feature type="chain" id="PRO_5047222521" evidence="5">
    <location>
        <begin position="27"/>
        <end position="277"/>
    </location>
</feature>
<evidence type="ECO:0000313" key="8">
    <source>
        <dbReference type="Proteomes" id="UP001549143"/>
    </source>
</evidence>
<dbReference type="PANTHER" id="PTHR30085:SF6">
    <property type="entry name" value="ABC TRANSPORTER GLUTAMINE-BINDING PROTEIN GLNH"/>
    <property type="match status" value="1"/>
</dbReference>
<comment type="caution">
    <text evidence="7">The sequence shown here is derived from an EMBL/GenBank/DDBJ whole genome shotgun (WGS) entry which is preliminary data.</text>
</comment>
<comment type="similarity">
    <text evidence="1 4">Belongs to the bacterial solute-binding protein 3 family.</text>
</comment>
<proteinExistence type="inferred from homology"/>
<dbReference type="InterPro" id="IPR051455">
    <property type="entry name" value="Bact_solute-bind_prot3"/>
</dbReference>
<evidence type="ECO:0000313" key="7">
    <source>
        <dbReference type="EMBL" id="MET3662860.1"/>
    </source>
</evidence>
<sequence>MRWNLRTISIVGGLLAAGCVATVSHGATLEEIKQKGELVCATQDAAPPYGFRDTQTNRYAGYDVEMCKAIAEHIGVKLVHKPVSTEARIGELKMGRVDVLAGAVTWLPERAEQFDFSHQYLQAAVRILVRANSDIKTPADMDGRKICAAKGSSGAAIATRTFKNSQLITLQGLGPCYLALQSEKVDGVIGGELTTKRFEIDSRESDKDPVRLLDEPVAQEHIGIIVQKGNSDLLAAINETVVELDKSGQLDELYDQWFGSKSIYNFVRNFAVEPIEQ</sequence>
<organism evidence="7 8">
    <name type="scientific">Aquamicrobium ahrensii</name>
    <dbReference type="NCBI Taxonomy" id="469551"/>
    <lineage>
        <taxon>Bacteria</taxon>
        <taxon>Pseudomonadati</taxon>
        <taxon>Pseudomonadota</taxon>
        <taxon>Alphaproteobacteria</taxon>
        <taxon>Hyphomicrobiales</taxon>
        <taxon>Phyllobacteriaceae</taxon>
        <taxon>Aquamicrobium</taxon>
    </lineage>
</organism>
<protein>
    <submittedName>
        <fullName evidence="7">Polar amino acid transport system substrate-binding protein</fullName>
    </submittedName>
</protein>
<dbReference type="Pfam" id="PF00497">
    <property type="entry name" value="SBP_bac_3"/>
    <property type="match status" value="1"/>
</dbReference>
<evidence type="ECO:0000256" key="5">
    <source>
        <dbReference type="SAM" id="SignalP"/>
    </source>
</evidence>
<feature type="signal peptide" evidence="5">
    <location>
        <begin position="1"/>
        <end position="26"/>
    </location>
</feature>
<dbReference type="SMART" id="SM00062">
    <property type="entry name" value="PBPb"/>
    <property type="match status" value="1"/>
</dbReference>
<evidence type="ECO:0000256" key="1">
    <source>
        <dbReference type="ARBA" id="ARBA00010333"/>
    </source>
</evidence>
<dbReference type="EMBL" id="JBEPMN010000015">
    <property type="protein sequence ID" value="MET3662860.1"/>
    <property type="molecule type" value="Genomic_DNA"/>
</dbReference>
<evidence type="ECO:0000259" key="6">
    <source>
        <dbReference type="SMART" id="SM00062"/>
    </source>
</evidence>
<accession>A0ABV2KQF5</accession>
<dbReference type="PANTHER" id="PTHR30085">
    <property type="entry name" value="AMINO ACID ABC TRANSPORTER PERMEASE"/>
    <property type="match status" value="1"/>
</dbReference>
<keyword evidence="2" id="KW-0813">Transport</keyword>
<evidence type="ECO:0000256" key="4">
    <source>
        <dbReference type="RuleBase" id="RU003744"/>
    </source>
</evidence>
<evidence type="ECO:0000256" key="2">
    <source>
        <dbReference type="ARBA" id="ARBA00022448"/>
    </source>
</evidence>
<gene>
    <name evidence="7" type="ORF">ABID44_003211</name>
</gene>
<keyword evidence="3 5" id="KW-0732">Signal</keyword>
<keyword evidence="8" id="KW-1185">Reference proteome</keyword>
<dbReference type="Proteomes" id="UP001549143">
    <property type="component" value="Unassembled WGS sequence"/>
</dbReference>
<dbReference type="InterPro" id="IPR018313">
    <property type="entry name" value="SBP_3_CS"/>
</dbReference>
<dbReference type="RefSeq" id="WP_354152696.1">
    <property type="nucleotide sequence ID" value="NZ_JBEPMN010000015.1"/>
</dbReference>
<dbReference type="SUPFAM" id="SSF53850">
    <property type="entry name" value="Periplasmic binding protein-like II"/>
    <property type="match status" value="1"/>
</dbReference>
<dbReference type="InterPro" id="IPR001638">
    <property type="entry name" value="Solute-binding_3/MltF_N"/>
</dbReference>
<name>A0ABV2KQF5_9HYPH</name>
<dbReference type="PROSITE" id="PS01039">
    <property type="entry name" value="SBP_BACTERIAL_3"/>
    <property type="match status" value="1"/>
</dbReference>
<dbReference type="Gene3D" id="3.40.190.10">
    <property type="entry name" value="Periplasmic binding protein-like II"/>
    <property type="match status" value="2"/>
</dbReference>
<evidence type="ECO:0000256" key="3">
    <source>
        <dbReference type="ARBA" id="ARBA00022729"/>
    </source>
</evidence>
<feature type="domain" description="Solute-binding protein family 3/N-terminal" evidence="6">
    <location>
        <begin position="37"/>
        <end position="261"/>
    </location>
</feature>
<dbReference type="PROSITE" id="PS51257">
    <property type="entry name" value="PROKAR_LIPOPROTEIN"/>
    <property type="match status" value="1"/>
</dbReference>